<evidence type="ECO:0000313" key="1">
    <source>
        <dbReference type="EMBL" id="GGA90607.1"/>
    </source>
</evidence>
<protein>
    <recommendedName>
        <fullName evidence="3">Asparagine synthase</fullName>
    </recommendedName>
</protein>
<proteinExistence type="predicted"/>
<dbReference type="AlphaFoldDB" id="A0A916WDE8"/>
<organism evidence="1 2">
    <name type="scientific">Conyzicola nivalis</name>
    <dbReference type="NCBI Taxonomy" id="1477021"/>
    <lineage>
        <taxon>Bacteria</taxon>
        <taxon>Bacillati</taxon>
        <taxon>Actinomycetota</taxon>
        <taxon>Actinomycetes</taxon>
        <taxon>Micrococcales</taxon>
        <taxon>Microbacteriaceae</taxon>
        <taxon>Conyzicola</taxon>
    </lineage>
</organism>
<reference evidence="1" key="1">
    <citation type="journal article" date="2014" name="Int. J. Syst. Evol. Microbiol.">
        <title>Complete genome sequence of Corynebacterium casei LMG S-19264T (=DSM 44701T), isolated from a smear-ripened cheese.</title>
        <authorList>
            <consortium name="US DOE Joint Genome Institute (JGI-PGF)"/>
            <person name="Walter F."/>
            <person name="Albersmeier A."/>
            <person name="Kalinowski J."/>
            <person name="Ruckert C."/>
        </authorList>
    </citation>
    <scope>NUCLEOTIDE SEQUENCE</scope>
    <source>
        <strain evidence="1">CGMCC 1.12813</strain>
    </source>
</reference>
<accession>A0A916WDE8</accession>
<evidence type="ECO:0000313" key="2">
    <source>
        <dbReference type="Proteomes" id="UP000606922"/>
    </source>
</evidence>
<gene>
    <name evidence="1" type="ORF">GCM10010979_01620</name>
</gene>
<keyword evidence="2" id="KW-1185">Reference proteome</keyword>
<reference evidence="1" key="2">
    <citation type="submission" date="2020-09" db="EMBL/GenBank/DDBJ databases">
        <authorList>
            <person name="Sun Q."/>
            <person name="Zhou Y."/>
        </authorList>
    </citation>
    <scope>NUCLEOTIDE SEQUENCE</scope>
    <source>
        <strain evidence="1">CGMCC 1.12813</strain>
    </source>
</reference>
<evidence type="ECO:0008006" key="3">
    <source>
        <dbReference type="Google" id="ProtNLM"/>
    </source>
</evidence>
<comment type="caution">
    <text evidence="1">The sequence shown here is derived from an EMBL/GenBank/DDBJ whole genome shotgun (WGS) entry which is preliminary data.</text>
</comment>
<dbReference type="Proteomes" id="UP000606922">
    <property type="component" value="Unassembled WGS sequence"/>
</dbReference>
<sequence length="188" mass="20324">MDLGTYTHPPVAPLAPIEQVVEEGVMISASAVRMALKNQLIVAALREHHAYDPEAIAGAAREQLASVAAESAATAERLDEVRTERGYVRADAGEGDENSALRDEEYRRRPTVHRMLAEALLEMADDPAAIDELVDAARTDAAQEIGREVVGGLRARDFAADPDYEASKQQRLLGLISVDLAKLAVPEQ</sequence>
<name>A0A916WDE8_9MICO</name>
<dbReference type="EMBL" id="BMGB01000001">
    <property type="protein sequence ID" value="GGA90607.1"/>
    <property type="molecule type" value="Genomic_DNA"/>
</dbReference>
<dbReference type="RefSeq" id="WP_188508819.1">
    <property type="nucleotide sequence ID" value="NZ_BMGB01000001.1"/>
</dbReference>